<feature type="domain" description="Methyltransferase type 11" evidence="1">
    <location>
        <begin position="19"/>
        <end position="101"/>
    </location>
</feature>
<name>A0ABT4RD60_9ACTN</name>
<protein>
    <submittedName>
        <fullName evidence="2">Class I SAM-dependent methyltransferase</fullName>
    </submittedName>
</protein>
<organism evidence="2 3">
    <name type="scientific">Solirubrobacter deserti</name>
    <dbReference type="NCBI Taxonomy" id="2282478"/>
    <lineage>
        <taxon>Bacteria</taxon>
        <taxon>Bacillati</taxon>
        <taxon>Actinomycetota</taxon>
        <taxon>Thermoleophilia</taxon>
        <taxon>Solirubrobacterales</taxon>
        <taxon>Solirubrobacteraceae</taxon>
        <taxon>Solirubrobacter</taxon>
    </lineage>
</organism>
<proteinExistence type="predicted"/>
<sequence length="205" mass="22919">MDDIEVLANAIDLEGRTVVDVGCGDGTFVRALREAGADAIGVDIDIKDAHWLDPEGRYLKGGAERLPLRDQSVDVATLMRSLHHVPDPRDAFPELARVVREYVYIAEPLPEGEFFELLRPVDDETEVRAKAQAAIRTSGFEHVDTIEYEVTVRLDRLEELRERVLAADPTRGDSWAAVEHQLAGRFKPGDFPVPMRADILRPPAR</sequence>
<dbReference type="Gene3D" id="3.40.50.150">
    <property type="entry name" value="Vaccinia Virus protein VP39"/>
    <property type="match status" value="1"/>
</dbReference>
<dbReference type="PANTHER" id="PTHR43591">
    <property type="entry name" value="METHYLTRANSFERASE"/>
    <property type="match status" value="1"/>
</dbReference>
<dbReference type="InterPro" id="IPR013216">
    <property type="entry name" value="Methyltransf_11"/>
</dbReference>
<dbReference type="Proteomes" id="UP001147700">
    <property type="component" value="Unassembled WGS sequence"/>
</dbReference>
<dbReference type="CDD" id="cd02440">
    <property type="entry name" value="AdoMet_MTases"/>
    <property type="match status" value="1"/>
</dbReference>
<evidence type="ECO:0000313" key="3">
    <source>
        <dbReference type="Proteomes" id="UP001147700"/>
    </source>
</evidence>
<comment type="caution">
    <text evidence="2">The sequence shown here is derived from an EMBL/GenBank/DDBJ whole genome shotgun (WGS) entry which is preliminary data.</text>
</comment>
<dbReference type="GO" id="GO:0008168">
    <property type="term" value="F:methyltransferase activity"/>
    <property type="evidence" value="ECO:0007669"/>
    <property type="project" value="UniProtKB-KW"/>
</dbReference>
<dbReference type="SUPFAM" id="SSF53335">
    <property type="entry name" value="S-adenosyl-L-methionine-dependent methyltransferases"/>
    <property type="match status" value="1"/>
</dbReference>
<keyword evidence="2" id="KW-0489">Methyltransferase</keyword>
<evidence type="ECO:0000259" key="1">
    <source>
        <dbReference type="Pfam" id="PF08241"/>
    </source>
</evidence>
<accession>A0ABT4RD60</accession>
<dbReference type="EMBL" id="JAPCID010000004">
    <property type="protein sequence ID" value="MDA0136457.1"/>
    <property type="molecule type" value="Genomic_DNA"/>
</dbReference>
<evidence type="ECO:0000313" key="2">
    <source>
        <dbReference type="EMBL" id="MDA0136457.1"/>
    </source>
</evidence>
<dbReference type="GO" id="GO:0032259">
    <property type="term" value="P:methylation"/>
    <property type="evidence" value="ECO:0007669"/>
    <property type="project" value="UniProtKB-KW"/>
</dbReference>
<keyword evidence="2" id="KW-0808">Transferase</keyword>
<dbReference type="Pfam" id="PF08241">
    <property type="entry name" value="Methyltransf_11"/>
    <property type="match status" value="1"/>
</dbReference>
<keyword evidence="3" id="KW-1185">Reference proteome</keyword>
<dbReference type="InterPro" id="IPR029063">
    <property type="entry name" value="SAM-dependent_MTases_sf"/>
</dbReference>
<gene>
    <name evidence="2" type="ORF">OJ962_03040</name>
</gene>
<dbReference type="RefSeq" id="WP_202955394.1">
    <property type="nucleotide sequence ID" value="NZ_JAPCID010000004.1"/>
</dbReference>
<reference evidence="2" key="1">
    <citation type="submission" date="2022-10" db="EMBL/GenBank/DDBJ databases">
        <title>The WGS of Solirubrobacter sp. CPCC 204708.</title>
        <authorList>
            <person name="Jiang Z."/>
        </authorList>
    </citation>
    <scope>NUCLEOTIDE SEQUENCE</scope>
    <source>
        <strain evidence="2">CPCC 204708</strain>
    </source>
</reference>